<evidence type="ECO:0000256" key="1">
    <source>
        <dbReference type="ARBA" id="ARBA00002159"/>
    </source>
</evidence>
<proteinExistence type="inferred from homology"/>
<gene>
    <name evidence="13" type="primary">LOC105050942</name>
</gene>
<name>A0A6I9RNV7_ELAGV</name>
<dbReference type="InterPro" id="IPR033389">
    <property type="entry name" value="AUX/IAA_dom"/>
</dbReference>
<dbReference type="GO" id="GO:0005634">
    <property type="term" value="C:nucleus"/>
    <property type="evidence" value="ECO:0007669"/>
    <property type="project" value="UniProtKB-SubCell"/>
</dbReference>
<evidence type="ECO:0000313" key="13">
    <source>
        <dbReference type="RefSeq" id="XP_010929472.1"/>
    </source>
</evidence>
<dbReference type="InterPro" id="IPR003311">
    <property type="entry name" value="AUX_IAA"/>
</dbReference>
<comment type="subcellular location">
    <subcellularLocation>
        <location evidence="2 10">Nucleus</location>
    </subcellularLocation>
</comment>
<evidence type="ECO:0000256" key="9">
    <source>
        <dbReference type="ARBA" id="ARBA00023294"/>
    </source>
</evidence>
<dbReference type="PANTHER" id="PTHR31734:SF7">
    <property type="entry name" value="AUXIN-RESPONSIVE PROTEIN IAA33"/>
    <property type="match status" value="1"/>
</dbReference>
<comment type="similarity">
    <text evidence="3 10">Belongs to the Aux/IAA family.</text>
</comment>
<dbReference type="PROSITE" id="PS51745">
    <property type="entry name" value="PB1"/>
    <property type="match status" value="1"/>
</dbReference>
<dbReference type="GO" id="GO:0009734">
    <property type="term" value="P:auxin-activated signaling pathway"/>
    <property type="evidence" value="ECO:0007669"/>
    <property type="project" value="UniProtKB-UniRule"/>
</dbReference>
<evidence type="ECO:0000313" key="12">
    <source>
        <dbReference type="Proteomes" id="UP000504607"/>
    </source>
</evidence>
<dbReference type="GeneID" id="105050942"/>
<dbReference type="Pfam" id="PF02309">
    <property type="entry name" value="AUX_IAA"/>
    <property type="match status" value="1"/>
</dbReference>
<protein>
    <recommendedName>
        <fullName evidence="10">Auxin-responsive protein</fullName>
    </recommendedName>
</protein>
<comment type="subunit">
    <text evidence="4 10">Homodimers and heterodimers.</text>
</comment>
<feature type="domain" description="PB1" evidence="11">
    <location>
        <begin position="74"/>
        <end position="171"/>
    </location>
</feature>
<organism evidence="12 13">
    <name type="scientific">Elaeis guineensis var. tenera</name>
    <name type="common">Oil palm</name>
    <dbReference type="NCBI Taxonomy" id="51953"/>
    <lineage>
        <taxon>Eukaryota</taxon>
        <taxon>Viridiplantae</taxon>
        <taxon>Streptophyta</taxon>
        <taxon>Embryophyta</taxon>
        <taxon>Tracheophyta</taxon>
        <taxon>Spermatophyta</taxon>
        <taxon>Magnoliopsida</taxon>
        <taxon>Liliopsida</taxon>
        <taxon>Arecaceae</taxon>
        <taxon>Arecoideae</taxon>
        <taxon>Cocoseae</taxon>
        <taxon>Elaeidinae</taxon>
        <taxon>Elaeis</taxon>
    </lineage>
</organism>
<keyword evidence="8 10" id="KW-0539">Nucleus</keyword>
<sequence>MNRFDSRREAPKRPWDENGSLYLSTSAPNFYPGITSGAGGNASAMRALPPPVINSRKLPGLSTALDDHVASTVVPSVTVVLEGRSICHRIHLHKHSSYKSLAVALRRMFVDVDDNKGLGESGPDGLDLSNAVPGYMVAYEDMEDDLLLAGDLNWKDFVRVTKRIRIIPAKASRRKHCKGA</sequence>
<comment type="function">
    <text evidence="1 10">Aux/IAA proteins are short-lived transcriptional factors that function as repressors of early auxin response genes at low auxin concentrations.</text>
</comment>
<dbReference type="PANTHER" id="PTHR31734">
    <property type="entry name" value="AUXIN-RESPONSIVE PROTEIN IAA17"/>
    <property type="match status" value="1"/>
</dbReference>
<dbReference type="Proteomes" id="UP000504607">
    <property type="component" value="Chromosome 8"/>
</dbReference>
<dbReference type="Gene3D" id="3.10.20.90">
    <property type="entry name" value="Phosphatidylinositol 3-kinase Catalytic Subunit, Chain A, domain 1"/>
    <property type="match status" value="1"/>
</dbReference>
<reference evidence="13" key="1">
    <citation type="submission" date="2025-08" db="UniProtKB">
        <authorList>
            <consortium name="RefSeq"/>
        </authorList>
    </citation>
    <scope>IDENTIFICATION</scope>
</reference>
<evidence type="ECO:0000256" key="8">
    <source>
        <dbReference type="ARBA" id="ARBA00023242"/>
    </source>
</evidence>
<dbReference type="InParanoid" id="A0A6I9RNV7"/>
<dbReference type="FunCoup" id="A0A6I9RNV7">
    <property type="interactions" value="2983"/>
</dbReference>
<keyword evidence="9 10" id="KW-0927">Auxin signaling pathway</keyword>
<dbReference type="RefSeq" id="XP_010929472.1">
    <property type="nucleotide sequence ID" value="XM_010931170.1"/>
</dbReference>
<evidence type="ECO:0000256" key="10">
    <source>
        <dbReference type="RuleBase" id="RU004549"/>
    </source>
</evidence>
<evidence type="ECO:0000256" key="3">
    <source>
        <dbReference type="ARBA" id="ARBA00006728"/>
    </source>
</evidence>
<dbReference type="KEGG" id="egu:105050942"/>
<evidence type="ECO:0000256" key="2">
    <source>
        <dbReference type="ARBA" id="ARBA00004123"/>
    </source>
</evidence>
<accession>A0A6I9RNV7</accession>
<dbReference type="InterPro" id="IPR053793">
    <property type="entry name" value="PB1-like"/>
</dbReference>
<evidence type="ECO:0000256" key="7">
    <source>
        <dbReference type="ARBA" id="ARBA00023163"/>
    </source>
</evidence>
<keyword evidence="12" id="KW-1185">Reference proteome</keyword>
<keyword evidence="5 10" id="KW-0678">Repressor</keyword>
<evidence type="ECO:0000256" key="5">
    <source>
        <dbReference type="ARBA" id="ARBA00022491"/>
    </source>
</evidence>
<evidence type="ECO:0000256" key="4">
    <source>
        <dbReference type="ARBA" id="ARBA00011726"/>
    </source>
</evidence>
<keyword evidence="6 10" id="KW-0805">Transcription regulation</keyword>
<dbReference type="GO" id="GO:0006355">
    <property type="term" value="P:regulation of DNA-templated transcription"/>
    <property type="evidence" value="ECO:0007669"/>
    <property type="project" value="InterPro"/>
</dbReference>
<keyword evidence="7 10" id="KW-0804">Transcription</keyword>
<evidence type="ECO:0000259" key="11">
    <source>
        <dbReference type="PROSITE" id="PS51745"/>
    </source>
</evidence>
<dbReference type="AlphaFoldDB" id="A0A6I9RNV7"/>
<evidence type="ECO:0000256" key="6">
    <source>
        <dbReference type="ARBA" id="ARBA00023015"/>
    </source>
</evidence>
<dbReference type="OrthoDB" id="783725at2759"/>